<accession>A0AAD8ETA7</accession>
<dbReference type="Pfam" id="PF14465">
    <property type="entry name" value="WHD_1st_NFRKB"/>
    <property type="match status" value="1"/>
</dbReference>
<dbReference type="Gene3D" id="1.10.10.2430">
    <property type="entry name" value="NFRKB winged helix-like domain"/>
    <property type="match status" value="1"/>
</dbReference>
<dbReference type="InterPro" id="IPR044867">
    <property type="entry name" value="DEUBAD_dom"/>
</dbReference>
<evidence type="ECO:0000256" key="1">
    <source>
        <dbReference type="ARBA" id="ARBA00004123"/>
    </source>
</evidence>
<dbReference type="Proteomes" id="UP001233999">
    <property type="component" value="Unassembled WGS sequence"/>
</dbReference>
<dbReference type="PANTHER" id="PTHR13052">
    <property type="entry name" value="NFRKB-RELATED"/>
    <property type="match status" value="1"/>
</dbReference>
<keyword evidence="6" id="KW-1185">Reference proteome</keyword>
<comment type="subcellular location">
    <subcellularLocation>
        <location evidence="1">Nucleus</location>
    </subcellularLocation>
</comment>
<sequence>TFLPDFPENSAEEKEETIRRLFARENMRFGSPLNDFQEKLKNGFYRPDITKMRTLMKKAQLQEYKHQQRQYYVSLMKEILLSRQQLLETAFSHPPGVLPKLERIPNHLPPRSSPAEQRTRRRYFQELAAVRQEVGESDHSSEDENYPEGPPPKMSKKQKKQLATLECSLSPDMNHVISTVALKPSGFDLESNITSNYNPYEMNEDLYKTMLMNHKRRRMECDDHPELNILGITTQDISNRAQLGKRPVVNRVQNTGFEPKVSSKKKSKAENRATPTVITSHVTQVKQNVYSPQMVGGYSSNGSDVADSEEEEGALDQSLIDDMERVDVEGEVDSPMSQKPISGSSPRTSRTSAGARSVLQRRIKLEVEEESTDPYTENVSNSVTYSGKHMTAATLSDLDGIDMMNIPVELADTMQINLDIKPAPELMQDTHACFFSLIRDVICSTPDHRMALLTLEDRLKAWQENPISPLNDWYSITESWLLLLTSAISFLSGDFPDAQPEEFVPYVEYKPNLQAYQWIGAGRDSDSHLQPLCQHWLDHRDEMTSRPIKEEEVEEEGDTAGEERVVSPPPPRCPTNWVVQASTPEERESFREQERLRYENPHRAFTFQMHNFESVVGPVKGVYNQSIGVNKPRGHSLLVADRPNFVTILALVRDATARLPNGEGTRTDICELLKDSQYLAPVSQESYLHSVVSGALDRLHYETDPCVKYDTKRKMWIYLHRGRTEQEFERLHQQQQGMAKSKKSSSNRKASRSKQQKEAAAAKEPASPMITSTTAITTTTTTTTESVSSADSLSSVATVHTTSAPVAASTVKTAAARNTRMPLLQRTYTLTPGQNVSTPPGLQAIQVSTAQSVLAGKSLLTSVVTQQQQQLATSVVKTVAVTSQASSHVSTNPSAPVLKTVTLTPQQMQAMSAARGLTVASLRDPNSALTVRMPASTLVGSLGSSSPVTTTEVTSAVTTVVSSSCGIQQQKATVANRSVVQTSLASPKTLVNVTSPQVMGMSQVHNIQLVQLVGSKSPQSVGSPKPVLSASGKTLVAAGLSGVKLVNAMKADGTQPQTIFIKQPQADQQPQQPQLIQHPSKLFGGKPIPVSHMTVQQQAGGAAPGGTTVVKPQQPMVAKVLTSTQGQVISMESLVAHQKQHGTLPQGTALRVTAGGKPGQASLIQIPSSTQFAVVSQGNLLSVGQSRVLQAQLPTQQVHSSASGIQQQAQTQAAKLVTAAGKPLAGGTASTATANLRMLGPASGGLTMTQIGGKPVLVASKGQTTPIQGGVGQNVILTSQATGGHQTVVLASQALRAQGGTLLLQQGGTQQILLPPGFQGGTLNIKTLQGLQGLKVIPLSQATAAAANK</sequence>
<feature type="compositionally biased region" description="Acidic residues" evidence="3">
    <location>
        <begin position="551"/>
        <end position="560"/>
    </location>
</feature>
<dbReference type="InterPro" id="IPR025220">
    <property type="entry name" value="NFRKB_WH_1"/>
</dbReference>
<comment type="caution">
    <text evidence="5">The sequence shown here is derived from an EMBL/GenBank/DDBJ whole genome shotgun (WGS) entry which is preliminary data.</text>
</comment>
<dbReference type="EMBL" id="JASPKZ010000023">
    <property type="protein sequence ID" value="KAJ9601304.1"/>
    <property type="molecule type" value="Genomic_DNA"/>
</dbReference>
<reference evidence="5" key="1">
    <citation type="journal article" date="2023" name="IScience">
        <title>Live-bearing cockroach genome reveals convergent evolutionary mechanisms linked to viviparity in insects and beyond.</title>
        <authorList>
            <person name="Fouks B."/>
            <person name="Harrison M.C."/>
            <person name="Mikhailova A.A."/>
            <person name="Marchal E."/>
            <person name="English S."/>
            <person name="Carruthers M."/>
            <person name="Jennings E.C."/>
            <person name="Chiamaka E.L."/>
            <person name="Frigard R.A."/>
            <person name="Pippel M."/>
            <person name="Attardo G.M."/>
            <person name="Benoit J.B."/>
            <person name="Bornberg-Bauer E."/>
            <person name="Tobe S.S."/>
        </authorList>
    </citation>
    <scope>NUCLEOTIDE SEQUENCE</scope>
    <source>
        <strain evidence="5">Stay&amp;Tobe</strain>
    </source>
</reference>
<feature type="region of interest" description="Disordered" evidence="3">
    <location>
        <begin position="295"/>
        <end position="357"/>
    </location>
</feature>
<feature type="compositionally biased region" description="Basic and acidic residues" evidence="3">
    <location>
        <begin position="133"/>
        <end position="142"/>
    </location>
</feature>
<dbReference type="PANTHER" id="PTHR13052:SF3">
    <property type="entry name" value="NUCLEAR FACTOR RELATED TO KAPPA-B-BINDING PROTEIN"/>
    <property type="match status" value="1"/>
</dbReference>
<feature type="region of interest" description="Disordered" evidence="3">
    <location>
        <begin position="728"/>
        <end position="792"/>
    </location>
</feature>
<dbReference type="Pfam" id="PF25793">
    <property type="entry name" value="WHD_2nd_NFRKB"/>
    <property type="match status" value="1"/>
</dbReference>
<feature type="domain" description="DEUBAD" evidence="4">
    <location>
        <begin position="1"/>
        <end position="85"/>
    </location>
</feature>
<dbReference type="PROSITE" id="PS51916">
    <property type="entry name" value="DEUBAD"/>
    <property type="match status" value="1"/>
</dbReference>
<feature type="compositionally biased region" description="Low complexity" evidence="3">
    <location>
        <begin position="762"/>
        <end position="792"/>
    </location>
</feature>
<feature type="compositionally biased region" description="Polar residues" evidence="3">
    <location>
        <begin position="335"/>
        <end position="354"/>
    </location>
</feature>
<feature type="region of interest" description="Disordered" evidence="3">
    <location>
        <begin position="131"/>
        <end position="162"/>
    </location>
</feature>
<evidence type="ECO:0000256" key="2">
    <source>
        <dbReference type="ARBA" id="ARBA00023242"/>
    </source>
</evidence>
<evidence type="ECO:0000313" key="6">
    <source>
        <dbReference type="Proteomes" id="UP001233999"/>
    </source>
</evidence>
<feature type="non-terminal residue" evidence="5">
    <location>
        <position position="1"/>
    </location>
</feature>
<dbReference type="InterPro" id="IPR024867">
    <property type="entry name" value="NFRKB"/>
</dbReference>
<evidence type="ECO:0000259" key="4">
    <source>
        <dbReference type="PROSITE" id="PS51916"/>
    </source>
</evidence>
<dbReference type="InterPro" id="IPR057748">
    <property type="entry name" value="NFRKB_WH_2"/>
</dbReference>
<dbReference type="CDD" id="cd21865">
    <property type="entry name" value="DEUBAD_NFRKB"/>
    <property type="match status" value="1"/>
</dbReference>
<feature type="compositionally biased region" description="Basic residues" evidence="3">
    <location>
        <begin position="740"/>
        <end position="754"/>
    </location>
</feature>
<dbReference type="GO" id="GO:0031011">
    <property type="term" value="C:Ino80 complex"/>
    <property type="evidence" value="ECO:0007669"/>
    <property type="project" value="InterPro"/>
</dbReference>
<organism evidence="5 6">
    <name type="scientific">Diploptera punctata</name>
    <name type="common">Pacific beetle cockroach</name>
    <dbReference type="NCBI Taxonomy" id="6984"/>
    <lineage>
        <taxon>Eukaryota</taxon>
        <taxon>Metazoa</taxon>
        <taxon>Ecdysozoa</taxon>
        <taxon>Arthropoda</taxon>
        <taxon>Hexapoda</taxon>
        <taxon>Insecta</taxon>
        <taxon>Pterygota</taxon>
        <taxon>Neoptera</taxon>
        <taxon>Polyneoptera</taxon>
        <taxon>Dictyoptera</taxon>
        <taxon>Blattodea</taxon>
        <taxon>Blaberoidea</taxon>
        <taxon>Blaberidae</taxon>
        <taxon>Diplopterinae</taxon>
        <taxon>Diploptera</taxon>
    </lineage>
</organism>
<keyword evidence="2" id="KW-0539">Nucleus</keyword>
<dbReference type="GO" id="GO:0002020">
    <property type="term" value="F:protease binding"/>
    <property type="evidence" value="ECO:0007669"/>
    <property type="project" value="TreeGrafter"/>
</dbReference>
<protein>
    <recommendedName>
        <fullName evidence="4">DEUBAD domain-containing protein</fullName>
    </recommendedName>
</protein>
<name>A0AAD8ETA7_DIPPU</name>
<gene>
    <name evidence="5" type="ORF">L9F63_000526</name>
</gene>
<dbReference type="InterPro" id="IPR038106">
    <property type="entry name" value="NFRKB_winged_sf"/>
</dbReference>
<feature type="non-terminal residue" evidence="5">
    <location>
        <position position="1349"/>
    </location>
</feature>
<reference evidence="5" key="2">
    <citation type="submission" date="2023-05" db="EMBL/GenBank/DDBJ databases">
        <authorList>
            <person name="Fouks B."/>
        </authorList>
    </citation>
    <scope>NUCLEOTIDE SEQUENCE</scope>
    <source>
        <strain evidence="5">Stay&amp;Tobe</strain>
        <tissue evidence="5">Testes</tissue>
    </source>
</reference>
<evidence type="ECO:0000313" key="5">
    <source>
        <dbReference type="EMBL" id="KAJ9601304.1"/>
    </source>
</evidence>
<evidence type="ECO:0000256" key="3">
    <source>
        <dbReference type="SAM" id="MobiDB-lite"/>
    </source>
</evidence>
<feature type="region of interest" description="Disordered" evidence="3">
    <location>
        <begin position="94"/>
        <end position="119"/>
    </location>
</feature>
<proteinExistence type="predicted"/>
<feature type="region of interest" description="Disordered" evidence="3">
    <location>
        <begin position="543"/>
        <end position="577"/>
    </location>
</feature>